<dbReference type="EMBL" id="BMDZ01000002">
    <property type="protein sequence ID" value="GGB25755.1"/>
    <property type="molecule type" value="Genomic_DNA"/>
</dbReference>
<sequence>MSTSHIRNVRQSGDRVPLCALAVMTLAACVADGPPSVVTASGTATAPTTMAVAPAAKPPQHPVAIALSDTANRFADGGVRMRLTPRPDGTGQLSLDMWAVPRLFGAYAQTNVVVLLVGEDGRITGEKAQRCTKIQRGLTASGSYDCAVEASFSVSQMMPADHVFVLNRLCSWQTLSGEVRQASPCAGQGDTVDLVRQFISTDLPTVLGSTALASGGEMAIGNNWRGRSLR</sequence>
<comment type="caution">
    <text evidence="1">The sequence shown here is derived from an EMBL/GenBank/DDBJ whole genome shotgun (WGS) entry which is preliminary data.</text>
</comment>
<accession>A0ABQ1I902</accession>
<reference evidence="2" key="1">
    <citation type="journal article" date="2019" name="Int. J. Syst. Evol. Microbiol.">
        <title>The Global Catalogue of Microorganisms (GCM) 10K type strain sequencing project: providing services to taxonomists for standard genome sequencing and annotation.</title>
        <authorList>
            <consortium name="The Broad Institute Genomics Platform"/>
            <consortium name="The Broad Institute Genome Sequencing Center for Infectious Disease"/>
            <person name="Wu L."/>
            <person name="Ma J."/>
        </authorList>
    </citation>
    <scope>NUCLEOTIDE SEQUENCE [LARGE SCALE GENOMIC DNA]</scope>
    <source>
        <strain evidence="2">CGMCC 1.10188</strain>
    </source>
</reference>
<gene>
    <name evidence="1" type="ORF">GCM10011505_03710</name>
</gene>
<proteinExistence type="predicted"/>
<protein>
    <recommendedName>
        <fullName evidence="3">Lipoprotein</fullName>
    </recommendedName>
</protein>
<name>A0ABQ1I902_9PROT</name>
<evidence type="ECO:0000313" key="2">
    <source>
        <dbReference type="Proteomes" id="UP000603352"/>
    </source>
</evidence>
<organism evidence="1 2">
    <name type="scientific">Tistrella bauzanensis</name>
    <dbReference type="NCBI Taxonomy" id="657419"/>
    <lineage>
        <taxon>Bacteria</taxon>
        <taxon>Pseudomonadati</taxon>
        <taxon>Pseudomonadota</taxon>
        <taxon>Alphaproteobacteria</taxon>
        <taxon>Geminicoccales</taxon>
        <taxon>Geminicoccaceae</taxon>
        <taxon>Tistrella</taxon>
    </lineage>
</organism>
<dbReference type="PROSITE" id="PS51257">
    <property type="entry name" value="PROKAR_LIPOPROTEIN"/>
    <property type="match status" value="1"/>
</dbReference>
<evidence type="ECO:0000313" key="1">
    <source>
        <dbReference type="EMBL" id="GGB25755.1"/>
    </source>
</evidence>
<dbReference type="RefSeq" id="WP_188574283.1">
    <property type="nucleotide sequence ID" value="NZ_BMDZ01000002.1"/>
</dbReference>
<dbReference type="Proteomes" id="UP000603352">
    <property type="component" value="Unassembled WGS sequence"/>
</dbReference>
<keyword evidence="2" id="KW-1185">Reference proteome</keyword>
<evidence type="ECO:0008006" key="3">
    <source>
        <dbReference type="Google" id="ProtNLM"/>
    </source>
</evidence>